<dbReference type="GO" id="GO:0006412">
    <property type="term" value="P:translation"/>
    <property type="evidence" value="ECO:0007669"/>
    <property type="project" value="UniProtKB-UniRule"/>
</dbReference>
<proteinExistence type="inferred from homology"/>
<evidence type="ECO:0000256" key="5">
    <source>
        <dbReference type="ARBA" id="ARBA00047913"/>
    </source>
</evidence>
<dbReference type="EMBL" id="AP014680">
    <property type="protein sequence ID" value="BAP85179.1"/>
    <property type="molecule type" value="Genomic_DNA"/>
</dbReference>
<dbReference type="Pfam" id="PF02686">
    <property type="entry name" value="GatC"/>
    <property type="match status" value="1"/>
</dbReference>
<protein>
    <recommendedName>
        <fullName evidence="6">Aspartyl/glutamyl-tRNA(Asn/Gln) amidotransferase subunit C</fullName>
        <shortName evidence="6">Asp/Glu-ADT subunit C</shortName>
        <ecNumber evidence="6">6.3.5.-</ecNumber>
    </recommendedName>
</protein>
<evidence type="ECO:0000256" key="2">
    <source>
        <dbReference type="ARBA" id="ARBA00011123"/>
    </source>
</evidence>
<reference evidence="7 8" key="1">
    <citation type="submission" date="2014-11" db="EMBL/GenBank/DDBJ databases">
        <title>Complete genome sequence and analysis of Lactobacillus hokkaidonensis LOOC260T.</title>
        <authorList>
            <person name="Tanizawa Y."/>
            <person name="Tohno M."/>
            <person name="Kaminuma E."/>
            <person name="Nakamura Y."/>
            <person name="Arita M."/>
        </authorList>
    </citation>
    <scope>NUCLEOTIDE SEQUENCE [LARGE SCALE GENOMIC DNA]</scope>
    <source>
        <strain evidence="7 8">LOOC260</strain>
    </source>
</reference>
<dbReference type="HAMAP" id="MF_00122">
    <property type="entry name" value="GatC"/>
    <property type="match status" value="1"/>
</dbReference>
<evidence type="ECO:0000313" key="7">
    <source>
        <dbReference type="EMBL" id="BAP85179.1"/>
    </source>
</evidence>
<comment type="similarity">
    <text evidence="1 6">Belongs to the GatC family.</text>
</comment>
<evidence type="ECO:0000256" key="1">
    <source>
        <dbReference type="ARBA" id="ARBA00010757"/>
    </source>
</evidence>
<dbReference type="GO" id="GO:0005524">
    <property type="term" value="F:ATP binding"/>
    <property type="evidence" value="ECO:0007669"/>
    <property type="project" value="UniProtKB-KW"/>
</dbReference>
<evidence type="ECO:0000256" key="6">
    <source>
        <dbReference type="HAMAP-Rule" id="MF_00122"/>
    </source>
</evidence>
<dbReference type="PANTHER" id="PTHR15004:SF0">
    <property type="entry name" value="GLUTAMYL-TRNA(GLN) AMIDOTRANSFERASE SUBUNIT C, MITOCHONDRIAL"/>
    <property type="match status" value="1"/>
</dbReference>
<keyword evidence="7" id="KW-0808">Transferase</keyword>
<dbReference type="Proteomes" id="UP000031620">
    <property type="component" value="Chromosome"/>
</dbReference>
<organism evidence="7 8">
    <name type="scientific">Paucilactobacillus hokkaidonensis JCM 18461</name>
    <dbReference type="NCBI Taxonomy" id="1291742"/>
    <lineage>
        <taxon>Bacteria</taxon>
        <taxon>Bacillati</taxon>
        <taxon>Bacillota</taxon>
        <taxon>Bacilli</taxon>
        <taxon>Lactobacillales</taxon>
        <taxon>Lactobacillaceae</taxon>
        <taxon>Paucilactobacillus</taxon>
    </lineage>
</organism>
<dbReference type="AlphaFoldDB" id="A0A0A1GVZ0"/>
<dbReference type="HOGENOM" id="CLU_105899_6_1_9"/>
<dbReference type="SUPFAM" id="SSF141000">
    <property type="entry name" value="Glu-tRNAGln amidotransferase C subunit"/>
    <property type="match status" value="1"/>
</dbReference>
<keyword evidence="6" id="KW-0648">Protein biosynthesis</keyword>
<keyword evidence="6" id="KW-0067">ATP-binding</keyword>
<keyword evidence="6" id="KW-0436">Ligase</keyword>
<dbReference type="GO" id="GO:0006450">
    <property type="term" value="P:regulation of translational fidelity"/>
    <property type="evidence" value="ECO:0007669"/>
    <property type="project" value="InterPro"/>
</dbReference>
<evidence type="ECO:0000256" key="4">
    <source>
        <dbReference type="ARBA" id="ARBA00047380"/>
    </source>
</evidence>
<comment type="subunit">
    <text evidence="2 6">Heterotrimer of A, B and C subunits.</text>
</comment>
<dbReference type="NCBIfam" id="TIGR00135">
    <property type="entry name" value="gatC"/>
    <property type="match status" value="1"/>
</dbReference>
<evidence type="ECO:0000256" key="3">
    <source>
        <dbReference type="ARBA" id="ARBA00024799"/>
    </source>
</evidence>
<gene>
    <name evidence="6 7" type="primary">gatC</name>
    <name evidence="7" type="ORF">LOOC260_106220</name>
</gene>
<dbReference type="EC" id="6.3.5.-" evidence="6"/>
<dbReference type="GO" id="GO:0050567">
    <property type="term" value="F:glutaminyl-tRNA synthase (glutamine-hydrolyzing) activity"/>
    <property type="evidence" value="ECO:0007669"/>
    <property type="project" value="UniProtKB-UniRule"/>
</dbReference>
<keyword evidence="6" id="KW-0547">Nucleotide-binding</keyword>
<dbReference type="InterPro" id="IPR036113">
    <property type="entry name" value="Asp/Glu-ADT_sf_sub_c"/>
</dbReference>
<comment type="function">
    <text evidence="3 6">Allows the formation of correctly charged Asn-tRNA(Asn) or Gln-tRNA(Gln) through the transamidation of misacylated Asp-tRNA(Asn) or Glu-tRNA(Gln) in organisms which lack either or both of asparaginyl-tRNA or glutaminyl-tRNA synthetases. The reaction takes place in the presence of glutamine and ATP through an activated phospho-Asp-tRNA(Asn) or phospho-Glu-tRNA(Gln).</text>
</comment>
<comment type="catalytic activity">
    <reaction evidence="4 6">
        <text>L-aspartyl-tRNA(Asn) + L-glutamine + ATP + H2O = L-asparaginyl-tRNA(Asn) + L-glutamate + ADP + phosphate + 2 H(+)</text>
        <dbReference type="Rhea" id="RHEA:14513"/>
        <dbReference type="Rhea" id="RHEA-COMP:9674"/>
        <dbReference type="Rhea" id="RHEA-COMP:9677"/>
        <dbReference type="ChEBI" id="CHEBI:15377"/>
        <dbReference type="ChEBI" id="CHEBI:15378"/>
        <dbReference type="ChEBI" id="CHEBI:29985"/>
        <dbReference type="ChEBI" id="CHEBI:30616"/>
        <dbReference type="ChEBI" id="CHEBI:43474"/>
        <dbReference type="ChEBI" id="CHEBI:58359"/>
        <dbReference type="ChEBI" id="CHEBI:78515"/>
        <dbReference type="ChEBI" id="CHEBI:78516"/>
        <dbReference type="ChEBI" id="CHEBI:456216"/>
    </reaction>
</comment>
<dbReference type="GO" id="GO:0070681">
    <property type="term" value="P:glutaminyl-tRNAGln biosynthesis via transamidation"/>
    <property type="evidence" value="ECO:0007669"/>
    <property type="project" value="TreeGrafter"/>
</dbReference>
<comment type="catalytic activity">
    <reaction evidence="5 6">
        <text>L-glutamyl-tRNA(Gln) + L-glutamine + ATP + H2O = L-glutaminyl-tRNA(Gln) + L-glutamate + ADP + phosphate + H(+)</text>
        <dbReference type="Rhea" id="RHEA:17521"/>
        <dbReference type="Rhea" id="RHEA-COMP:9681"/>
        <dbReference type="Rhea" id="RHEA-COMP:9684"/>
        <dbReference type="ChEBI" id="CHEBI:15377"/>
        <dbReference type="ChEBI" id="CHEBI:15378"/>
        <dbReference type="ChEBI" id="CHEBI:29985"/>
        <dbReference type="ChEBI" id="CHEBI:30616"/>
        <dbReference type="ChEBI" id="CHEBI:43474"/>
        <dbReference type="ChEBI" id="CHEBI:58359"/>
        <dbReference type="ChEBI" id="CHEBI:78520"/>
        <dbReference type="ChEBI" id="CHEBI:78521"/>
        <dbReference type="ChEBI" id="CHEBI:456216"/>
    </reaction>
</comment>
<dbReference type="GO" id="GO:0050566">
    <property type="term" value="F:asparaginyl-tRNA synthase (glutamine-hydrolyzing) activity"/>
    <property type="evidence" value="ECO:0007669"/>
    <property type="project" value="RHEA"/>
</dbReference>
<accession>A0A0A1GVZ0</accession>
<dbReference type="Gene3D" id="1.10.20.60">
    <property type="entry name" value="Glu-tRNAGln amidotransferase C subunit, N-terminal domain"/>
    <property type="match status" value="1"/>
</dbReference>
<name>A0A0A1GVZ0_9LACO</name>
<dbReference type="InterPro" id="IPR003837">
    <property type="entry name" value="GatC"/>
</dbReference>
<dbReference type="RefSeq" id="WP_041092937.1">
    <property type="nucleotide sequence ID" value="NZ_AP014680.1"/>
</dbReference>
<dbReference type="STRING" id="1291742.LOOC260_106220"/>
<dbReference type="PANTHER" id="PTHR15004">
    <property type="entry name" value="GLUTAMYL-TRNA(GLN) AMIDOTRANSFERASE SUBUNIT C, MITOCHONDRIAL"/>
    <property type="match status" value="1"/>
</dbReference>
<dbReference type="GO" id="GO:0016740">
    <property type="term" value="F:transferase activity"/>
    <property type="evidence" value="ECO:0007669"/>
    <property type="project" value="UniProtKB-KW"/>
</dbReference>
<dbReference type="KEGG" id="lho:LOOC260_106220"/>
<sequence length="103" mass="11313">MASKIDEEQVKHVASLAKLQFEDDQVGKFTTQLESIIDLFETLDKVDTTGVTPMTSPTDQVNAMREDIAVNSNQREALLDNAPDTEEGYIKVPAIIDESGDGE</sequence>
<evidence type="ECO:0000313" key="8">
    <source>
        <dbReference type="Proteomes" id="UP000031620"/>
    </source>
</evidence>